<dbReference type="GO" id="GO:0008270">
    <property type="term" value="F:zinc ion binding"/>
    <property type="evidence" value="ECO:0007669"/>
    <property type="project" value="UniProtKB-KW"/>
</dbReference>
<dbReference type="Proteomes" id="UP000824540">
    <property type="component" value="Unassembled WGS sequence"/>
</dbReference>
<keyword evidence="4" id="KW-0863">Zinc-finger</keyword>
<keyword evidence="10" id="KW-0539">Nucleus</keyword>
<dbReference type="GO" id="GO:0016491">
    <property type="term" value="F:oxidoreductase activity"/>
    <property type="evidence" value="ECO:0007669"/>
    <property type="project" value="UniProtKB-KW"/>
</dbReference>
<feature type="domain" description="PHD-type" evidence="11">
    <location>
        <begin position="91"/>
        <end position="147"/>
    </location>
</feature>
<evidence type="ECO:0000256" key="3">
    <source>
        <dbReference type="ARBA" id="ARBA00022737"/>
    </source>
</evidence>
<keyword evidence="3" id="KW-0677">Repeat</keyword>
<evidence type="ECO:0000256" key="6">
    <source>
        <dbReference type="ARBA" id="ARBA00023002"/>
    </source>
</evidence>
<evidence type="ECO:0000313" key="13">
    <source>
        <dbReference type="Proteomes" id="UP000824540"/>
    </source>
</evidence>
<dbReference type="CDD" id="cd20466">
    <property type="entry name" value="Tudor_JMJD2A_rpt2"/>
    <property type="match status" value="1"/>
</dbReference>
<gene>
    <name evidence="12" type="ORF">JZ751_009385</name>
</gene>
<protein>
    <recommendedName>
        <fullName evidence="11">PHD-type domain-containing protein</fullName>
    </recommendedName>
</protein>
<dbReference type="SMART" id="SM00249">
    <property type="entry name" value="PHD"/>
    <property type="match status" value="1"/>
</dbReference>
<dbReference type="InterPro" id="IPR047481">
    <property type="entry name" value="Tudor_KDM4A_rpt2"/>
</dbReference>
<keyword evidence="6" id="KW-0560">Oxidoreductase</keyword>
<dbReference type="PANTHER" id="PTHR13793">
    <property type="entry name" value="PHD FINGER PROTEINS"/>
    <property type="match status" value="1"/>
</dbReference>
<keyword evidence="13" id="KW-1185">Reference proteome</keyword>
<dbReference type="InterPro" id="IPR050701">
    <property type="entry name" value="Histone_Mod_Regulator"/>
</dbReference>
<dbReference type="EMBL" id="JAFBMS010000169">
    <property type="protein sequence ID" value="KAG9333922.1"/>
    <property type="molecule type" value="Genomic_DNA"/>
</dbReference>
<dbReference type="InterPro" id="IPR040477">
    <property type="entry name" value="KDM4-like_Tudor"/>
</dbReference>
<evidence type="ECO:0000256" key="4">
    <source>
        <dbReference type="ARBA" id="ARBA00022771"/>
    </source>
</evidence>
<comment type="caution">
    <text evidence="12">The sequence shown here is derived from an EMBL/GenBank/DDBJ whole genome shotgun (WGS) entry which is preliminary data.</text>
</comment>
<evidence type="ECO:0000256" key="7">
    <source>
        <dbReference type="ARBA" id="ARBA00023004"/>
    </source>
</evidence>
<accession>A0A8T2N8A3</accession>
<evidence type="ECO:0000256" key="1">
    <source>
        <dbReference type="ARBA" id="ARBA00004123"/>
    </source>
</evidence>
<sequence length="289" mass="32446">MDSMPDATWPSDPEGLKPRGKAIELYLFCESGEQSQEMTAAGVPLLSISGARDDGLTVCCVLRARDDGLTVCFVLRAHDDGLTVCCVLWQKCFYCKKRMRKTSGCCVQCSHGRCPTSFHATCAQAAGVLMQPDDWPFVVYVTCWRHKGSVHTAVRRGEGGGVGVTVYPLHQENRDCVNLGPPSEGDVVQVRWTDGLIYGAKFVAAHIIPMYQVEFEDGSQLTAKRDDVYTLEEELPKRVKSRLSVASDMRFDGIFTEKEVKRDSKRQRVINSRYREDYIEPVIYRAIME</sequence>
<dbReference type="Pfam" id="PF18104">
    <property type="entry name" value="Tudor_2"/>
    <property type="match status" value="1"/>
</dbReference>
<evidence type="ECO:0000259" key="11">
    <source>
        <dbReference type="PROSITE" id="PS51805"/>
    </source>
</evidence>
<dbReference type="PANTHER" id="PTHR13793:SF107">
    <property type="entry name" value="BROMODOMAIN-CONTAINING PROTEIN HOMOLOG"/>
    <property type="match status" value="1"/>
</dbReference>
<evidence type="ECO:0000256" key="5">
    <source>
        <dbReference type="ARBA" id="ARBA00022833"/>
    </source>
</evidence>
<evidence type="ECO:0000256" key="9">
    <source>
        <dbReference type="ARBA" id="ARBA00023163"/>
    </source>
</evidence>
<comment type="subcellular location">
    <subcellularLocation>
        <location evidence="1">Nucleus</location>
    </subcellularLocation>
</comment>
<dbReference type="SUPFAM" id="SSF63748">
    <property type="entry name" value="Tudor/PWWP/MBT"/>
    <property type="match status" value="1"/>
</dbReference>
<dbReference type="InterPro" id="IPR002999">
    <property type="entry name" value="Tudor"/>
</dbReference>
<dbReference type="GO" id="GO:0005634">
    <property type="term" value="C:nucleus"/>
    <property type="evidence" value="ECO:0007669"/>
    <property type="project" value="UniProtKB-SubCell"/>
</dbReference>
<organism evidence="12 13">
    <name type="scientific">Albula glossodonta</name>
    <name type="common">roundjaw bonefish</name>
    <dbReference type="NCBI Taxonomy" id="121402"/>
    <lineage>
        <taxon>Eukaryota</taxon>
        <taxon>Metazoa</taxon>
        <taxon>Chordata</taxon>
        <taxon>Craniata</taxon>
        <taxon>Vertebrata</taxon>
        <taxon>Euteleostomi</taxon>
        <taxon>Actinopterygii</taxon>
        <taxon>Neopterygii</taxon>
        <taxon>Teleostei</taxon>
        <taxon>Albuliformes</taxon>
        <taxon>Albulidae</taxon>
        <taxon>Albula</taxon>
    </lineage>
</organism>
<evidence type="ECO:0000313" key="12">
    <source>
        <dbReference type="EMBL" id="KAG9333922.1"/>
    </source>
</evidence>
<dbReference type="InterPro" id="IPR034732">
    <property type="entry name" value="EPHD"/>
</dbReference>
<dbReference type="GO" id="GO:0141052">
    <property type="term" value="F:histone H3 demethylase activity"/>
    <property type="evidence" value="ECO:0007669"/>
    <property type="project" value="UniProtKB-ARBA"/>
</dbReference>
<dbReference type="Gene3D" id="2.30.30.140">
    <property type="match status" value="1"/>
</dbReference>
<dbReference type="InterPro" id="IPR013083">
    <property type="entry name" value="Znf_RING/FYVE/PHD"/>
</dbReference>
<evidence type="ECO:0000256" key="2">
    <source>
        <dbReference type="ARBA" id="ARBA00022723"/>
    </source>
</evidence>
<dbReference type="OrthoDB" id="9547406at2759"/>
<keyword evidence="9" id="KW-0804">Transcription</keyword>
<name>A0A8T2N8A3_9TELE</name>
<dbReference type="Pfam" id="PF13832">
    <property type="entry name" value="zf-HC5HC2H_2"/>
    <property type="match status" value="1"/>
</dbReference>
<dbReference type="GO" id="GO:0006357">
    <property type="term" value="P:regulation of transcription by RNA polymerase II"/>
    <property type="evidence" value="ECO:0007669"/>
    <property type="project" value="TreeGrafter"/>
</dbReference>
<keyword evidence="7" id="KW-0408">Iron</keyword>
<proteinExistence type="predicted"/>
<dbReference type="AlphaFoldDB" id="A0A8T2N8A3"/>
<reference evidence="12" key="1">
    <citation type="thesis" date="2021" institute="BYU ScholarsArchive" country="Provo, UT, USA">
        <title>Applications of and Algorithms for Genome Assembly and Genomic Analyses with an Emphasis on Marine Teleosts.</title>
        <authorList>
            <person name="Pickett B.D."/>
        </authorList>
    </citation>
    <scope>NUCLEOTIDE SEQUENCE</scope>
    <source>
        <strain evidence="12">HI-2016</strain>
    </source>
</reference>
<dbReference type="Gene3D" id="3.30.40.10">
    <property type="entry name" value="Zinc/RING finger domain, C3HC4 (zinc finger)"/>
    <property type="match status" value="1"/>
</dbReference>
<keyword evidence="2" id="KW-0479">Metal-binding</keyword>
<dbReference type="InterPro" id="IPR001965">
    <property type="entry name" value="Znf_PHD"/>
</dbReference>
<keyword evidence="5" id="KW-0862">Zinc</keyword>
<evidence type="ECO:0000256" key="8">
    <source>
        <dbReference type="ARBA" id="ARBA00023015"/>
    </source>
</evidence>
<dbReference type="SMART" id="SM00333">
    <property type="entry name" value="TUDOR"/>
    <property type="match status" value="1"/>
</dbReference>
<keyword evidence="8" id="KW-0805">Transcription regulation</keyword>
<dbReference type="PROSITE" id="PS51805">
    <property type="entry name" value="EPHD"/>
    <property type="match status" value="1"/>
</dbReference>
<evidence type="ECO:0000256" key="10">
    <source>
        <dbReference type="ARBA" id="ARBA00023242"/>
    </source>
</evidence>